<protein>
    <recommendedName>
        <fullName evidence="3">DUF2851 domain-containing protein</fullName>
    </recommendedName>
</protein>
<evidence type="ECO:0000313" key="1">
    <source>
        <dbReference type="EMBL" id="OCB78123.1"/>
    </source>
</evidence>
<gene>
    <name evidence="1" type="ORF">LPBF_03790</name>
</gene>
<dbReference type="AlphaFoldDB" id="A0A1B9E859"/>
<dbReference type="OrthoDB" id="1005072at2"/>
<dbReference type="InterPro" id="IPR021272">
    <property type="entry name" value="DUF2851"/>
</dbReference>
<sequence length="421" mass="48374">MKKAFLHYLWKFKKFDTLDLVSVHKEQISIIDLGSYLESENPIFFNAQLVINHQKWAGNVLMYPKSSDITVLENALDPSLQSTILYVVWLHDLASCTKENSEIPILELQTYVNPEIVSSYQLLMTPKSWIYCQKDLKNSSNWARTDWLEKLFLERLEQKTATIRALLATTRNDWEAVLFCLVAKNFGLNINGSLFYQIAQSIPFTILRKESNAPENLEALLFGFAGLLDSENQDGYFADLKFRYFYLLHKYQLEPPTLEPVQYAKLRPDNFPNIRLSQLANLYSNQHNLFSKIIELDTLEFAYTLFDVAVSPYWKTHYGFGKESSFKPKKISKSFVDLLVINTIIPFQFAYRSSLGQDASRESISLMRKISPEKNSVVTKFVAFGMTAADALDSQSLLQLKKEYCLKSKCLDCAIGVAVLQ</sequence>
<evidence type="ECO:0000313" key="2">
    <source>
        <dbReference type="Proteomes" id="UP000093510"/>
    </source>
</evidence>
<dbReference type="Proteomes" id="UP000093510">
    <property type="component" value="Unassembled WGS sequence"/>
</dbReference>
<reference evidence="1 2" key="1">
    <citation type="submission" date="2016-03" db="EMBL/GenBank/DDBJ databases">
        <authorList>
            <person name="Ploux O."/>
        </authorList>
    </citation>
    <scope>NUCLEOTIDE SEQUENCE [LARGE SCALE GENOMIC DNA]</scope>
    <source>
        <strain evidence="1 2">LPB0076</strain>
    </source>
</reference>
<dbReference type="STRING" id="1763534.GCA_001831475_00047"/>
<dbReference type="EMBL" id="LVEP01000013">
    <property type="protein sequence ID" value="OCB78123.1"/>
    <property type="molecule type" value="Genomic_DNA"/>
</dbReference>
<evidence type="ECO:0008006" key="3">
    <source>
        <dbReference type="Google" id="ProtNLM"/>
    </source>
</evidence>
<organism evidence="1 2">
    <name type="scientific">Flavobacterium crassostreae</name>
    <dbReference type="NCBI Taxonomy" id="1763534"/>
    <lineage>
        <taxon>Bacteria</taxon>
        <taxon>Pseudomonadati</taxon>
        <taxon>Bacteroidota</taxon>
        <taxon>Flavobacteriia</taxon>
        <taxon>Flavobacteriales</taxon>
        <taxon>Flavobacteriaceae</taxon>
        <taxon>Flavobacterium</taxon>
    </lineage>
</organism>
<keyword evidence="2" id="KW-1185">Reference proteome</keyword>
<comment type="caution">
    <text evidence="1">The sequence shown here is derived from an EMBL/GenBank/DDBJ whole genome shotgun (WGS) entry which is preliminary data.</text>
</comment>
<name>A0A1B9E859_9FLAO</name>
<proteinExistence type="predicted"/>
<accession>A0A1B9E859</accession>
<dbReference type="Pfam" id="PF11013">
    <property type="entry name" value="DUF2851"/>
    <property type="match status" value="1"/>
</dbReference>